<keyword evidence="2 4" id="KW-0012">Acyltransferase</keyword>
<organism evidence="4 5">
    <name type="scientific">Amantichitinum ursilacus</name>
    <dbReference type="NCBI Taxonomy" id="857265"/>
    <lineage>
        <taxon>Bacteria</taxon>
        <taxon>Pseudomonadati</taxon>
        <taxon>Pseudomonadota</taxon>
        <taxon>Betaproteobacteria</taxon>
        <taxon>Neisseriales</taxon>
        <taxon>Chitinibacteraceae</taxon>
        <taxon>Amantichitinum</taxon>
    </lineage>
</organism>
<keyword evidence="1 4" id="KW-0808">Transferase</keyword>
<accession>A0A0N1JTW7</accession>
<evidence type="ECO:0000259" key="3">
    <source>
        <dbReference type="PROSITE" id="PS51186"/>
    </source>
</evidence>
<dbReference type="AlphaFoldDB" id="A0A0N1JTW7"/>
<dbReference type="PANTHER" id="PTHR43072">
    <property type="entry name" value="N-ACETYLTRANSFERASE"/>
    <property type="match status" value="1"/>
</dbReference>
<dbReference type="InterPro" id="IPR000182">
    <property type="entry name" value="GNAT_dom"/>
</dbReference>
<name>A0A0N1JTW7_9NEIS</name>
<sequence>MAACYRKIAHLCLQNSTGTHRMIDIRAMTAQDWPAVETIYREGIDAGTATFEIATPTWPAFDAAHLPGCRLVILHDGVLQGWAALSPYSARHVYRGVAIVSIYIAAAARGLGLGRKLLDALIVESENAGLWTLQAGIFESNAASLRLHANAGFRIVGVRERLGQLHGRWINVVLLERRSSAI</sequence>
<dbReference type="STRING" id="857265.WG78_01905"/>
<keyword evidence="5" id="KW-1185">Reference proteome</keyword>
<dbReference type="PANTHER" id="PTHR43072:SF23">
    <property type="entry name" value="UPF0039 PROTEIN C11D3.02C"/>
    <property type="match status" value="1"/>
</dbReference>
<dbReference type="GO" id="GO:0016747">
    <property type="term" value="F:acyltransferase activity, transferring groups other than amino-acyl groups"/>
    <property type="evidence" value="ECO:0007669"/>
    <property type="project" value="InterPro"/>
</dbReference>
<evidence type="ECO:0000313" key="4">
    <source>
        <dbReference type="EMBL" id="KPC55372.1"/>
    </source>
</evidence>
<dbReference type="SUPFAM" id="SSF55729">
    <property type="entry name" value="Acyl-CoA N-acyltransferases (Nat)"/>
    <property type="match status" value="1"/>
</dbReference>
<evidence type="ECO:0000256" key="1">
    <source>
        <dbReference type="ARBA" id="ARBA00022679"/>
    </source>
</evidence>
<dbReference type="Pfam" id="PF00583">
    <property type="entry name" value="Acetyltransf_1"/>
    <property type="match status" value="1"/>
</dbReference>
<dbReference type="InterPro" id="IPR016181">
    <property type="entry name" value="Acyl_CoA_acyltransferase"/>
</dbReference>
<evidence type="ECO:0000313" key="5">
    <source>
        <dbReference type="Proteomes" id="UP000037939"/>
    </source>
</evidence>
<dbReference type="EMBL" id="LAQT01000001">
    <property type="protein sequence ID" value="KPC55372.1"/>
    <property type="molecule type" value="Genomic_DNA"/>
</dbReference>
<reference evidence="4 5" key="1">
    <citation type="submission" date="2015-07" db="EMBL/GenBank/DDBJ databases">
        <title>Draft genome sequence of the Amantichitinum ursilacus IGB-41, a new chitin-degrading bacterium.</title>
        <authorList>
            <person name="Kirstahler P."/>
            <person name="Guenther M."/>
            <person name="Grumaz C."/>
            <person name="Rupp S."/>
            <person name="Zibek S."/>
            <person name="Sohn K."/>
        </authorList>
    </citation>
    <scope>NUCLEOTIDE SEQUENCE [LARGE SCALE GENOMIC DNA]</scope>
    <source>
        <strain evidence="4 5">IGB-41</strain>
    </source>
</reference>
<dbReference type="CDD" id="cd04301">
    <property type="entry name" value="NAT_SF"/>
    <property type="match status" value="1"/>
</dbReference>
<dbReference type="PROSITE" id="PS51186">
    <property type="entry name" value="GNAT"/>
    <property type="match status" value="1"/>
</dbReference>
<evidence type="ECO:0000256" key="2">
    <source>
        <dbReference type="ARBA" id="ARBA00023315"/>
    </source>
</evidence>
<proteinExistence type="predicted"/>
<dbReference type="EC" id="2.3.1.-" evidence="4"/>
<feature type="domain" description="N-acetyltransferase" evidence="3">
    <location>
        <begin position="23"/>
        <end position="176"/>
    </location>
</feature>
<protein>
    <submittedName>
        <fullName evidence="4">N-acyltransferase YncA</fullName>
        <ecNumber evidence="4">2.3.1.-</ecNumber>
    </submittedName>
</protein>
<dbReference type="Gene3D" id="3.40.630.30">
    <property type="match status" value="1"/>
</dbReference>
<comment type="caution">
    <text evidence="4">The sequence shown here is derived from an EMBL/GenBank/DDBJ whole genome shotgun (WGS) entry which is preliminary data.</text>
</comment>
<gene>
    <name evidence="4" type="primary">yncA_1</name>
    <name evidence="4" type="ORF">WG78_01905</name>
</gene>
<dbReference type="Proteomes" id="UP000037939">
    <property type="component" value="Unassembled WGS sequence"/>
</dbReference>